<name>A0A445EB54_ARAHY</name>
<gene>
    <name evidence="2" type="ORF">Ahy_A02g006936</name>
</gene>
<protein>
    <recommendedName>
        <fullName evidence="4">Aminotransferase-like plant mobile domain-containing protein</fullName>
    </recommendedName>
</protein>
<dbReference type="Proteomes" id="UP000289738">
    <property type="component" value="Chromosome A02"/>
</dbReference>
<evidence type="ECO:0000313" key="3">
    <source>
        <dbReference type="Proteomes" id="UP000289738"/>
    </source>
</evidence>
<comment type="caution">
    <text evidence="2">The sequence shown here is derived from an EMBL/GenBank/DDBJ whole genome shotgun (WGS) entry which is preliminary data.</text>
</comment>
<dbReference type="AlphaFoldDB" id="A0A445EB54"/>
<organism evidence="2 3">
    <name type="scientific">Arachis hypogaea</name>
    <name type="common">Peanut</name>
    <dbReference type="NCBI Taxonomy" id="3818"/>
    <lineage>
        <taxon>Eukaryota</taxon>
        <taxon>Viridiplantae</taxon>
        <taxon>Streptophyta</taxon>
        <taxon>Embryophyta</taxon>
        <taxon>Tracheophyta</taxon>
        <taxon>Spermatophyta</taxon>
        <taxon>Magnoliopsida</taxon>
        <taxon>eudicotyledons</taxon>
        <taxon>Gunneridae</taxon>
        <taxon>Pentapetalae</taxon>
        <taxon>rosids</taxon>
        <taxon>fabids</taxon>
        <taxon>Fabales</taxon>
        <taxon>Fabaceae</taxon>
        <taxon>Papilionoideae</taxon>
        <taxon>50 kb inversion clade</taxon>
        <taxon>dalbergioids sensu lato</taxon>
        <taxon>Dalbergieae</taxon>
        <taxon>Pterocarpus clade</taxon>
        <taxon>Arachis</taxon>
    </lineage>
</organism>
<evidence type="ECO:0008006" key="4">
    <source>
        <dbReference type="Google" id="ProtNLM"/>
    </source>
</evidence>
<keyword evidence="1" id="KW-1133">Transmembrane helix</keyword>
<evidence type="ECO:0000256" key="1">
    <source>
        <dbReference type="SAM" id="Phobius"/>
    </source>
</evidence>
<keyword evidence="3" id="KW-1185">Reference proteome</keyword>
<accession>A0A445EB54</accession>
<dbReference type="EMBL" id="SDMP01000002">
    <property type="protein sequence ID" value="RYR72722.1"/>
    <property type="molecule type" value="Genomic_DNA"/>
</dbReference>
<feature type="transmembrane region" description="Helical" evidence="1">
    <location>
        <begin position="132"/>
        <end position="153"/>
    </location>
</feature>
<keyword evidence="1" id="KW-0472">Membrane</keyword>
<evidence type="ECO:0000313" key="2">
    <source>
        <dbReference type="EMBL" id="RYR72722.1"/>
    </source>
</evidence>
<feature type="transmembrane region" description="Helical" evidence="1">
    <location>
        <begin position="205"/>
        <end position="238"/>
    </location>
</feature>
<keyword evidence="1" id="KW-0812">Transmembrane</keyword>
<proteinExistence type="predicted"/>
<reference evidence="2 3" key="1">
    <citation type="submission" date="2019-01" db="EMBL/GenBank/DDBJ databases">
        <title>Sequencing of cultivated peanut Arachis hypogaea provides insights into genome evolution and oil improvement.</title>
        <authorList>
            <person name="Chen X."/>
        </authorList>
    </citation>
    <scope>NUCLEOTIDE SEQUENCE [LARGE SCALE GENOMIC DNA]</scope>
    <source>
        <strain evidence="3">cv. Fuhuasheng</strain>
        <tissue evidence="2">Leaves</tissue>
    </source>
</reference>
<sequence length="242" mass="28251">MLHYVTDWRVSVDRQVQQPGAHTVATASPGLRGVLGLSWGSTVLAWTYQSLCLVAQQGVTDIADCTLLLMNWIYQRFSQWCLPDRGVYQYPLAARLVGLQQQSTDQHQAKLLYYRVSIDRLRFDEVCHENKYFVISFYLLCCNTCYFVTRFFIQFAWRVYDDPALQALCPLWFFDRLDLSDRLSLLHVALGTSAATRIHTRDSDYSIVCTIVGLSLCMYFSWIAHLWYLVCVYCYLYWYSLL</sequence>